<reference evidence="1 2" key="1">
    <citation type="submission" date="2024-11" db="EMBL/GenBank/DDBJ databases">
        <authorList>
            <person name="Heng Y.C."/>
            <person name="Lim A.C.H."/>
            <person name="Lee J.K.Y."/>
            <person name="Kittelmann S."/>
        </authorList>
    </citation>
    <scope>NUCLEOTIDE SEQUENCE [LARGE SCALE GENOMIC DNA]</scope>
    <source>
        <strain evidence="1 2">WILCCON 0185</strain>
    </source>
</reference>
<organism evidence="1 2">
    <name type="scientific">Candidatus Clostridium stratigraminis</name>
    <dbReference type="NCBI Taxonomy" id="3381661"/>
    <lineage>
        <taxon>Bacteria</taxon>
        <taxon>Bacillati</taxon>
        <taxon>Bacillota</taxon>
        <taxon>Clostridia</taxon>
        <taxon>Eubacteriales</taxon>
        <taxon>Clostridiaceae</taxon>
        <taxon>Clostridium</taxon>
    </lineage>
</organism>
<dbReference type="Proteomes" id="UP001623591">
    <property type="component" value="Unassembled WGS sequence"/>
</dbReference>
<name>A0ABW8SYL2_9CLOT</name>
<dbReference type="RefSeq" id="WP_406768000.1">
    <property type="nucleotide sequence ID" value="NZ_JBJHZZ010000001.1"/>
</dbReference>
<protein>
    <submittedName>
        <fullName evidence="1">Uncharacterized protein</fullName>
    </submittedName>
</protein>
<comment type="caution">
    <text evidence="1">The sequence shown here is derived from an EMBL/GenBank/DDBJ whole genome shotgun (WGS) entry which is preliminary data.</text>
</comment>
<evidence type="ECO:0000313" key="2">
    <source>
        <dbReference type="Proteomes" id="UP001623591"/>
    </source>
</evidence>
<keyword evidence="2" id="KW-1185">Reference proteome</keyword>
<proteinExistence type="predicted"/>
<accession>A0ABW8SYL2</accession>
<gene>
    <name evidence="1" type="ORF">ACJDUG_00945</name>
</gene>
<evidence type="ECO:0000313" key="1">
    <source>
        <dbReference type="EMBL" id="MFL0245541.1"/>
    </source>
</evidence>
<sequence length="87" mass="10361">MKILATPIDMVCWFEKTGIPHPVRFKISTEDNNEAVIKIDKVKFIDKEKIAGNEMLIFKCQSAINNQQRLFELKYELRTCKWILWKM</sequence>
<dbReference type="EMBL" id="JBJHZZ010000001">
    <property type="protein sequence ID" value="MFL0245541.1"/>
    <property type="molecule type" value="Genomic_DNA"/>
</dbReference>